<dbReference type="PANTHER" id="PTHR45651:SF12">
    <property type="entry name" value="CYCLIC NUCLEOTIDE-GATED ION CHANNEL 15-RELATED"/>
    <property type="match status" value="1"/>
</dbReference>
<name>A0AAP0RPD1_LIQFO</name>
<evidence type="ECO:0000256" key="2">
    <source>
        <dbReference type="ARBA" id="ARBA00022692"/>
    </source>
</evidence>
<evidence type="ECO:0000256" key="6">
    <source>
        <dbReference type="SAM" id="MobiDB-lite"/>
    </source>
</evidence>
<feature type="transmembrane region" description="Helical" evidence="7">
    <location>
        <begin position="163"/>
        <end position="182"/>
    </location>
</feature>
<keyword evidence="5" id="KW-0406">Ion transport</keyword>
<keyword evidence="4 7" id="KW-0472">Membrane</keyword>
<feature type="transmembrane region" description="Helical" evidence="7">
    <location>
        <begin position="43"/>
        <end position="62"/>
    </location>
</feature>
<evidence type="ECO:0000256" key="7">
    <source>
        <dbReference type="SAM" id="Phobius"/>
    </source>
</evidence>
<evidence type="ECO:0000313" key="9">
    <source>
        <dbReference type="EMBL" id="KAK9280067.1"/>
    </source>
</evidence>
<keyword evidence="5" id="KW-0407">Ion channel</keyword>
<keyword evidence="10" id="KW-1185">Reference proteome</keyword>
<evidence type="ECO:0000259" key="8">
    <source>
        <dbReference type="Pfam" id="PF00520"/>
    </source>
</evidence>
<evidence type="ECO:0000256" key="5">
    <source>
        <dbReference type="ARBA" id="ARBA00023303"/>
    </source>
</evidence>
<dbReference type="GO" id="GO:0016020">
    <property type="term" value="C:membrane"/>
    <property type="evidence" value="ECO:0007669"/>
    <property type="project" value="UniProtKB-SubCell"/>
</dbReference>
<keyword evidence="5" id="KW-0813">Transport</keyword>
<dbReference type="Pfam" id="PF00520">
    <property type="entry name" value="Ion_trans"/>
    <property type="match status" value="1"/>
</dbReference>
<organism evidence="9 10">
    <name type="scientific">Liquidambar formosana</name>
    <name type="common">Formosan gum</name>
    <dbReference type="NCBI Taxonomy" id="63359"/>
    <lineage>
        <taxon>Eukaryota</taxon>
        <taxon>Viridiplantae</taxon>
        <taxon>Streptophyta</taxon>
        <taxon>Embryophyta</taxon>
        <taxon>Tracheophyta</taxon>
        <taxon>Spermatophyta</taxon>
        <taxon>Magnoliopsida</taxon>
        <taxon>eudicotyledons</taxon>
        <taxon>Gunneridae</taxon>
        <taxon>Pentapetalae</taxon>
        <taxon>Saxifragales</taxon>
        <taxon>Altingiaceae</taxon>
        <taxon>Liquidambar</taxon>
    </lineage>
</organism>
<proteinExistence type="predicted"/>
<evidence type="ECO:0000256" key="3">
    <source>
        <dbReference type="ARBA" id="ARBA00022989"/>
    </source>
</evidence>
<feature type="transmembrane region" description="Helical" evidence="7">
    <location>
        <begin position="132"/>
        <end position="151"/>
    </location>
</feature>
<feature type="domain" description="Ion transport" evidence="8">
    <location>
        <begin position="40"/>
        <end position="252"/>
    </location>
</feature>
<sequence length="379" mass="43274">MGKSLKVKVLSRNLSRVFSEDYEGVKEKILDPGGLAIRRWNKIFIIACFFSLFIDPLFFLVPVVREELCVDVEISLQVVLTILRSLADVFYVIQIIIRFRTAYVAPSSRIFGRGELVIDTSKIALRYLSKGFWIDFIAALPLTQVLLWVIFPRLQGPTITYRKNILLFVIVFQYIPRLILIYPLSSQIAKATGVVTKTSWAGAVYNLSLFMLASHAMGALYFLESIVRQETCWMTACDQDPSCQYGFFNCQTVDDPNRVTWFQSNNVTTLCVPVGSFYNFGIYAGAYQNDVTKHQVLQQVLLLLLFRPQKFEDEVELEARENFVADESELFRTGLALAVHSARRAESFRRSIDMYSGSESGRFSPLPKPTEPDFSVYEE</sequence>
<dbReference type="InterPro" id="IPR005821">
    <property type="entry name" value="Ion_trans_dom"/>
</dbReference>
<keyword evidence="2 7" id="KW-0812">Transmembrane</keyword>
<reference evidence="9 10" key="1">
    <citation type="journal article" date="2024" name="Plant J.">
        <title>Genome sequences and population genomics reveal climatic adaptation and genomic divergence between two closely related sweetgum species.</title>
        <authorList>
            <person name="Xu W.Q."/>
            <person name="Ren C.Q."/>
            <person name="Zhang X.Y."/>
            <person name="Comes H.P."/>
            <person name="Liu X.H."/>
            <person name="Li Y.G."/>
            <person name="Kettle C.J."/>
            <person name="Jalonen R."/>
            <person name="Gaisberger H."/>
            <person name="Ma Y.Z."/>
            <person name="Qiu Y.X."/>
        </authorList>
    </citation>
    <scope>NUCLEOTIDE SEQUENCE [LARGE SCALE GENOMIC DNA]</scope>
    <source>
        <strain evidence="9">Hangzhou</strain>
    </source>
</reference>
<feature type="transmembrane region" description="Helical" evidence="7">
    <location>
        <begin position="203"/>
        <end position="223"/>
    </location>
</feature>
<dbReference type="AlphaFoldDB" id="A0AAP0RPD1"/>
<dbReference type="EMBL" id="JBBPBK010000008">
    <property type="protein sequence ID" value="KAK9280067.1"/>
    <property type="molecule type" value="Genomic_DNA"/>
</dbReference>
<gene>
    <name evidence="9" type="ORF">L1049_013752</name>
</gene>
<comment type="caution">
    <text evidence="9">The sequence shown here is derived from an EMBL/GenBank/DDBJ whole genome shotgun (WGS) entry which is preliminary data.</text>
</comment>
<evidence type="ECO:0000313" key="10">
    <source>
        <dbReference type="Proteomes" id="UP001415857"/>
    </source>
</evidence>
<protein>
    <recommendedName>
        <fullName evidence="8">Ion transport domain-containing protein</fullName>
    </recommendedName>
</protein>
<evidence type="ECO:0000256" key="1">
    <source>
        <dbReference type="ARBA" id="ARBA00004141"/>
    </source>
</evidence>
<dbReference type="SUPFAM" id="SSF81324">
    <property type="entry name" value="Voltage-gated potassium channels"/>
    <property type="match status" value="1"/>
</dbReference>
<dbReference type="PANTHER" id="PTHR45651">
    <property type="entry name" value="CYCLIC NUCLEOTIDE-GATED ION CHANNEL 15-RELATED-RELATED"/>
    <property type="match status" value="1"/>
</dbReference>
<feature type="region of interest" description="Disordered" evidence="6">
    <location>
        <begin position="357"/>
        <end position="379"/>
    </location>
</feature>
<accession>A0AAP0RPD1</accession>
<comment type="subcellular location">
    <subcellularLocation>
        <location evidence="1">Membrane</location>
        <topology evidence="1">Multi-pass membrane protein</topology>
    </subcellularLocation>
</comment>
<keyword evidence="3 7" id="KW-1133">Transmembrane helix</keyword>
<dbReference type="GO" id="GO:0034220">
    <property type="term" value="P:monoatomic ion transmembrane transport"/>
    <property type="evidence" value="ECO:0007669"/>
    <property type="project" value="UniProtKB-KW"/>
</dbReference>
<evidence type="ECO:0000256" key="4">
    <source>
        <dbReference type="ARBA" id="ARBA00023136"/>
    </source>
</evidence>
<dbReference type="Proteomes" id="UP001415857">
    <property type="component" value="Unassembled WGS sequence"/>
</dbReference>